<dbReference type="STRING" id="29313.BHQ16_18370"/>
<dbReference type="Gene3D" id="3.90.79.10">
    <property type="entry name" value="Nucleoside Triphosphate Pyrophosphohydrolase"/>
    <property type="match status" value="1"/>
</dbReference>
<gene>
    <name evidence="3" type="ORF">MSP7336_03563</name>
</gene>
<dbReference type="InterPro" id="IPR000086">
    <property type="entry name" value="NUDIX_hydrolase_dom"/>
</dbReference>
<dbReference type="GO" id="GO:0016787">
    <property type="term" value="F:hydrolase activity"/>
    <property type="evidence" value="ECO:0007669"/>
    <property type="project" value="UniProtKB-KW"/>
</dbReference>
<dbReference type="CDD" id="cd24158">
    <property type="entry name" value="NUDIX_ADPRase_Rv1700"/>
    <property type="match status" value="1"/>
</dbReference>
<evidence type="ECO:0000313" key="3">
    <source>
        <dbReference type="EMBL" id="SRX95298.1"/>
    </source>
</evidence>
<dbReference type="Proteomes" id="UP000252015">
    <property type="component" value="Unassembled WGS sequence"/>
</dbReference>
<keyword evidence="1 3" id="KW-0378">Hydrolase</keyword>
<feature type="domain" description="Nudix hydrolase" evidence="2">
    <location>
        <begin position="53"/>
        <end position="184"/>
    </location>
</feature>
<dbReference type="PANTHER" id="PTHR11839:SF31">
    <property type="entry name" value="ADP-RIBOSE PYROPHOSPHATASE"/>
    <property type="match status" value="1"/>
</dbReference>
<accession>A0A375Z2B2</accession>
<dbReference type="InterPro" id="IPR015797">
    <property type="entry name" value="NUDIX_hydrolase-like_dom_sf"/>
</dbReference>
<evidence type="ECO:0000259" key="2">
    <source>
        <dbReference type="PROSITE" id="PS51462"/>
    </source>
</evidence>
<dbReference type="GO" id="GO:0006753">
    <property type="term" value="P:nucleoside phosphate metabolic process"/>
    <property type="evidence" value="ECO:0007669"/>
    <property type="project" value="TreeGrafter"/>
</dbReference>
<dbReference type="PROSITE" id="PS51462">
    <property type="entry name" value="NUDIX"/>
    <property type="match status" value="1"/>
</dbReference>
<dbReference type="GO" id="GO:0005829">
    <property type="term" value="C:cytosol"/>
    <property type="evidence" value="ECO:0007669"/>
    <property type="project" value="TreeGrafter"/>
</dbReference>
<reference evidence="3 4" key="1">
    <citation type="submission" date="2018-05" db="EMBL/GenBank/DDBJ databases">
        <authorList>
            <consortium name="IHU Genomes"/>
        </authorList>
    </citation>
    <scope>NUCLEOTIDE SEQUENCE [LARGE SCALE GENOMIC DNA]</scope>
    <source>
        <strain evidence="3 4">P7336</strain>
    </source>
</reference>
<dbReference type="GO" id="GO:0019693">
    <property type="term" value="P:ribose phosphate metabolic process"/>
    <property type="evidence" value="ECO:0007669"/>
    <property type="project" value="TreeGrafter"/>
</dbReference>
<name>A0A375Z2B2_MYCSH</name>
<dbReference type="EMBL" id="UEGW01000001">
    <property type="protein sequence ID" value="SRX95298.1"/>
    <property type="molecule type" value="Genomic_DNA"/>
</dbReference>
<evidence type="ECO:0000313" key="4">
    <source>
        <dbReference type="Proteomes" id="UP000252015"/>
    </source>
</evidence>
<sequence>MASAPQYPSRPLVGEHVFETTSSETLHTGKIFALRVDHVRMPGGKTVTREVVEHFGAVAVVAIDDDGNIPMVYQYRHPFGRRLWELPAGLLDVSGEAPHLTAARELREEAGLQAETWHTLVDLDSTPGFSDESVRVYSATGLTQVDRPQAHDEEADMTMRWYPIDEAARQVFTGEIVNSLAVAGILAALAVRQGFAQPRPVDAPWVDKPTAFARRQMAQ</sequence>
<dbReference type="SUPFAM" id="SSF55811">
    <property type="entry name" value="Nudix"/>
    <property type="match status" value="1"/>
</dbReference>
<evidence type="ECO:0000256" key="1">
    <source>
        <dbReference type="ARBA" id="ARBA00022801"/>
    </source>
</evidence>
<keyword evidence="4" id="KW-1185">Reference proteome</keyword>
<dbReference type="Pfam" id="PF00293">
    <property type="entry name" value="NUDIX"/>
    <property type="match status" value="1"/>
</dbReference>
<dbReference type="AlphaFoldDB" id="A0A375Z2B2"/>
<organism evidence="3 4">
    <name type="scientific">Mycobacterium shimoidei</name>
    <dbReference type="NCBI Taxonomy" id="29313"/>
    <lineage>
        <taxon>Bacteria</taxon>
        <taxon>Bacillati</taxon>
        <taxon>Actinomycetota</taxon>
        <taxon>Actinomycetes</taxon>
        <taxon>Mycobacteriales</taxon>
        <taxon>Mycobacteriaceae</taxon>
        <taxon>Mycobacterium</taxon>
    </lineage>
</organism>
<protein>
    <submittedName>
        <fullName evidence="3">NUDIX hydrolase [Mycobacterium tuberculosis H37Rv]</fullName>
    </submittedName>
</protein>
<proteinExistence type="predicted"/>
<dbReference type="PANTHER" id="PTHR11839">
    <property type="entry name" value="UDP/ADP-SUGAR PYROPHOSPHATASE"/>
    <property type="match status" value="1"/>
</dbReference>